<proteinExistence type="predicted"/>
<sequence>MRFPRLPRLPWSRFPDAADHMQEEGDRTWQWGLGLLGGVVLLVLLAVFWGWPKLQERGTEKALSRASELIASKDYRQAQLLYEQVVQLHPDHFQARRLLADFYALGKSPEALFQWREVARREPGNDANWLGLANTALQFGDLKTVREAVAGVSSAGRTQIDYKRYVAALALAEGDKVALRAALLDLVQSDPANVRARFNLAALDILSARAEDRGAARQELEKLARTGPMQIKATLVLLRLMEAGRLSVTITEVAQAVLPAKNGAGLDDLVKHMQAQPDPSSQDAADLCRWLQANGRGVVALAWIETLPEATRSHPVILSVWAECAASARDWPVLKKTLEAGAWGVLPPSLVDHAFAAQDIRQEGGSAAAEAEAKSWQRAIDAAGKSVGSLQVLVRLAHVFSWMEQLEVTLARIVVLKPEDQTVRADLIAVAESLGEADAALEHYRNWARTPLAASSVKARTALLGVLVGSVDAPTREWLTDETLKTEPAMIAARALRSYQLGSRPAALEMIQGLSQPVASYPQRVRLVVAYLLAGAGDTANSARWAAGINAAQLTLDEDIKLFNQIKNGPRQGVP</sequence>
<dbReference type="SUPFAM" id="SSF48452">
    <property type="entry name" value="TPR-like"/>
    <property type="match status" value="1"/>
</dbReference>
<dbReference type="InterPro" id="IPR011990">
    <property type="entry name" value="TPR-like_helical_dom_sf"/>
</dbReference>
<keyword evidence="3" id="KW-1185">Reference proteome</keyword>
<keyword evidence="1" id="KW-1133">Transmembrane helix</keyword>
<evidence type="ECO:0000313" key="3">
    <source>
        <dbReference type="Proteomes" id="UP000315648"/>
    </source>
</evidence>
<gene>
    <name evidence="2" type="ORF">FPL22_08860</name>
</gene>
<dbReference type="AlphaFoldDB" id="A0A556QRX9"/>
<evidence type="ECO:0000256" key="1">
    <source>
        <dbReference type="SAM" id="Phobius"/>
    </source>
</evidence>
<evidence type="ECO:0008006" key="4">
    <source>
        <dbReference type="Google" id="ProtNLM"/>
    </source>
</evidence>
<evidence type="ECO:0000313" key="2">
    <source>
        <dbReference type="EMBL" id="TSJ79382.1"/>
    </source>
</evidence>
<dbReference type="EMBL" id="VMBG01000001">
    <property type="protein sequence ID" value="TSJ79382.1"/>
    <property type="molecule type" value="Genomic_DNA"/>
</dbReference>
<name>A0A556QRX9_9BACT</name>
<organism evidence="2 3">
    <name type="scientific">Rariglobus hedericola</name>
    <dbReference type="NCBI Taxonomy" id="2597822"/>
    <lineage>
        <taxon>Bacteria</taxon>
        <taxon>Pseudomonadati</taxon>
        <taxon>Verrucomicrobiota</taxon>
        <taxon>Opitutia</taxon>
        <taxon>Opitutales</taxon>
        <taxon>Opitutaceae</taxon>
        <taxon>Rariglobus</taxon>
    </lineage>
</organism>
<dbReference type="OrthoDB" id="8596013at2"/>
<keyword evidence="1" id="KW-0812">Transmembrane</keyword>
<dbReference type="Proteomes" id="UP000315648">
    <property type="component" value="Unassembled WGS sequence"/>
</dbReference>
<dbReference type="Gene3D" id="1.25.40.10">
    <property type="entry name" value="Tetratricopeptide repeat domain"/>
    <property type="match status" value="1"/>
</dbReference>
<dbReference type="RefSeq" id="WP_144229885.1">
    <property type="nucleotide sequence ID" value="NZ_CBCRVV010000007.1"/>
</dbReference>
<protein>
    <recommendedName>
        <fullName evidence="4">Tetratricopeptide repeat protein</fullName>
    </recommendedName>
</protein>
<feature type="transmembrane region" description="Helical" evidence="1">
    <location>
        <begin position="31"/>
        <end position="51"/>
    </location>
</feature>
<accession>A0A556QRX9</accession>
<keyword evidence="1" id="KW-0472">Membrane</keyword>
<comment type="caution">
    <text evidence="2">The sequence shown here is derived from an EMBL/GenBank/DDBJ whole genome shotgun (WGS) entry which is preliminary data.</text>
</comment>
<reference evidence="2 3" key="1">
    <citation type="submission" date="2019-07" db="EMBL/GenBank/DDBJ databases">
        <title>Description of 53C-WASEF.</title>
        <authorList>
            <person name="Pitt A."/>
            <person name="Hahn M.W."/>
        </authorList>
    </citation>
    <scope>NUCLEOTIDE SEQUENCE [LARGE SCALE GENOMIC DNA]</scope>
    <source>
        <strain evidence="2 3">53C-WASEF</strain>
    </source>
</reference>